<keyword evidence="3" id="KW-1185">Reference proteome</keyword>
<organism evidence="2 3">
    <name type="scientific">Fonsecaea erecta</name>
    <dbReference type="NCBI Taxonomy" id="1367422"/>
    <lineage>
        <taxon>Eukaryota</taxon>
        <taxon>Fungi</taxon>
        <taxon>Dikarya</taxon>
        <taxon>Ascomycota</taxon>
        <taxon>Pezizomycotina</taxon>
        <taxon>Eurotiomycetes</taxon>
        <taxon>Chaetothyriomycetidae</taxon>
        <taxon>Chaetothyriales</taxon>
        <taxon>Herpotrichiellaceae</taxon>
        <taxon>Fonsecaea</taxon>
    </lineage>
</organism>
<proteinExistence type="predicted"/>
<name>A0A178ZK57_9EURO</name>
<sequence>MPACKRGAQAPDSTQPVAKRPRRHNHTTAPSLTDTVYNDFLSLAVSDLSRDHFIGLCAYLYTILSWGYTISAERLDAFILACSAYRVFVEQFDTEATGDTGRGVPSYHEWFSEQGLEAIENPPRTILSEHRLRSVAKENPFDFVYAEMRLEYIAEANTGVTLAREWNAALAALPAMDSTQTRKRVSTRGLRAA</sequence>
<dbReference type="GeneID" id="30009344"/>
<gene>
    <name evidence="2" type="ORF">AYL99_05176</name>
</gene>
<evidence type="ECO:0000313" key="3">
    <source>
        <dbReference type="Proteomes" id="UP000078343"/>
    </source>
</evidence>
<dbReference type="Proteomes" id="UP000078343">
    <property type="component" value="Unassembled WGS sequence"/>
</dbReference>
<accession>A0A178ZK57</accession>
<evidence type="ECO:0000313" key="2">
    <source>
        <dbReference type="EMBL" id="OAP60174.1"/>
    </source>
</evidence>
<dbReference type="OrthoDB" id="4161720at2759"/>
<reference evidence="2 3" key="1">
    <citation type="submission" date="2016-04" db="EMBL/GenBank/DDBJ databases">
        <title>Draft genome of Fonsecaea erecta CBS 125763.</title>
        <authorList>
            <person name="Weiss V.A."/>
            <person name="Vicente V.A."/>
            <person name="Raittz R.T."/>
            <person name="Moreno L.F."/>
            <person name="De Souza E.M."/>
            <person name="Pedrosa F.O."/>
            <person name="Steffens M.B."/>
            <person name="Faoro H."/>
            <person name="Tadra-Sfeir M.Z."/>
            <person name="Najafzadeh M.J."/>
            <person name="Felipe M.S."/>
            <person name="Teixeira M."/>
            <person name="Sun J."/>
            <person name="Xi L."/>
            <person name="Gomes R."/>
            <person name="De Azevedo C.M."/>
            <person name="Salgado C.G."/>
            <person name="Da Silva M.B."/>
            <person name="Nascimento M.F."/>
            <person name="Queiroz-Telles F."/>
            <person name="Attili D.S."/>
            <person name="Gorbushina A."/>
        </authorList>
    </citation>
    <scope>NUCLEOTIDE SEQUENCE [LARGE SCALE GENOMIC DNA]</scope>
    <source>
        <strain evidence="2 3">CBS 125763</strain>
    </source>
</reference>
<dbReference type="RefSeq" id="XP_018693541.1">
    <property type="nucleotide sequence ID" value="XM_018836688.1"/>
</dbReference>
<protein>
    <submittedName>
        <fullName evidence="2">Uncharacterized protein</fullName>
    </submittedName>
</protein>
<comment type="caution">
    <text evidence="2">The sequence shown here is derived from an EMBL/GenBank/DDBJ whole genome shotgun (WGS) entry which is preliminary data.</text>
</comment>
<dbReference type="EMBL" id="LVYI01000004">
    <property type="protein sequence ID" value="OAP60174.1"/>
    <property type="molecule type" value="Genomic_DNA"/>
</dbReference>
<dbReference type="AlphaFoldDB" id="A0A178ZK57"/>
<feature type="region of interest" description="Disordered" evidence="1">
    <location>
        <begin position="1"/>
        <end position="30"/>
    </location>
</feature>
<evidence type="ECO:0000256" key="1">
    <source>
        <dbReference type="SAM" id="MobiDB-lite"/>
    </source>
</evidence>